<dbReference type="Pfam" id="PF13450">
    <property type="entry name" value="NAD_binding_8"/>
    <property type="match status" value="1"/>
</dbReference>
<evidence type="ECO:0000313" key="11">
    <source>
        <dbReference type="Proteomes" id="UP000799640"/>
    </source>
</evidence>
<feature type="domain" description="Prenylcysteine lyase" evidence="9">
    <location>
        <begin position="156"/>
        <end position="518"/>
    </location>
</feature>
<keyword evidence="6" id="KW-0560">Oxidoreductase</keyword>
<keyword evidence="4 8" id="KW-0732">Signal</keyword>
<gene>
    <name evidence="10" type="ORF">EJ06DRAFT_530639</name>
</gene>
<evidence type="ECO:0000313" key="10">
    <source>
        <dbReference type="EMBL" id="KAF2399849.1"/>
    </source>
</evidence>
<evidence type="ECO:0000256" key="5">
    <source>
        <dbReference type="ARBA" id="ARBA00022827"/>
    </source>
</evidence>
<dbReference type="SUPFAM" id="SSF51905">
    <property type="entry name" value="FAD/NAD(P)-binding domain"/>
    <property type="match status" value="1"/>
</dbReference>
<organism evidence="10 11">
    <name type="scientific">Trichodelitschia bisporula</name>
    <dbReference type="NCBI Taxonomy" id="703511"/>
    <lineage>
        <taxon>Eukaryota</taxon>
        <taxon>Fungi</taxon>
        <taxon>Dikarya</taxon>
        <taxon>Ascomycota</taxon>
        <taxon>Pezizomycotina</taxon>
        <taxon>Dothideomycetes</taxon>
        <taxon>Dothideomycetes incertae sedis</taxon>
        <taxon>Phaeotrichales</taxon>
        <taxon>Phaeotrichaceae</taxon>
        <taxon>Trichodelitschia</taxon>
    </lineage>
</organism>
<comment type="cofactor">
    <cofactor evidence="1">
        <name>FAD</name>
        <dbReference type="ChEBI" id="CHEBI:57692"/>
    </cofactor>
</comment>
<feature type="chain" id="PRO_5026357593" evidence="8">
    <location>
        <begin position="19"/>
        <end position="545"/>
    </location>
</feature>
<evidence type="ECO:0000256" key="1">
    <source>
        <dbReference type="ARBA" id="ARBA00001974"/>
    </source>
</evidence>
<keyword evidence="3" id="KW-0285">Flavoprotein</keyword>
<dbReference type="Pfam" id="PF07156">
    <property type="entry name" value="Prenylcys_lyase"/>
    <property type="match status" value="1"/>
</dbReference>
<comment type="similarity">
    <text evidence="2">Belongs to the prenylcysteine oxidase family.</text>
</comment>
<dbReference type="InterPro" id="IPR010795">
    <property type="entry name" value="Prenylcys_lyase"/>
</dbReference>
<evidence type="ECO:0000259" key="9">
    <source>
        <dbReference type="Pfam" id="PF07156"/>
    </source>
</evidence>
<dbReference type="Gene3D" id="3.50.50.60">
    <property type="entry name" value="FAD/NAD(P)-binding domain"/>
    <property type="match status" value="1"/>
</dbReference>
<keyword evidence="7" id="KW-0325">Glycoprotein</keyword>
<protein>
    <submittedName>
        <fullName evidence="10">Prenylcysteine oxidase</fullName>
    </submittedName>
</protein>
<evidence type="ECO:0000256" key="7">
    <source>
        <dbReference type="ARBA" id="ARBA00023180"/>
    </source>
</evidence>
<evidence type="ECO:0000256" key="4">
    <source>
        <dbReference type="ARBA" id="ARBA00022729"/>
    </source>
</evidence>
<evidence type="ECO:0000256" key="3">
    <source>
        <dbReference type="ARBA" id="ARBA00022630"/>
    </source>
</evidence>
<dbReference type="Proteomes" id="UP000799640">
    <property type="component" value="Unassembled WGS sequence"/>
</dbReference>
<name>A0A6G1HVK7_9PEZI</name>
<evidence type="ECO:0000256" key="2">
    <source>
        <dbReference type="ARBA" id="ARBA00009967"/>
    </source>
</evidence>
<dbReference type="GO" id="GO:0030328">
    <property type="term" value="P:prenylcysteine catabolic process"/>
    <property type="evidence" value="ECO:0007669"/>
    <property type="project" value="InterPro"/>
</dbReference>
<sequence>MRLSHIPVLALAAVPSFAVHTHGHSHSGHEKTVMSAKRVAIIGAGAAGSSAAYHLRKDAAAAGIPVNITIYERAPYIGGRSTTVNAYDDASEPVELGASIFVKVNRILVNASEEFNLSTGAMVSARPKTQAGALLGIWNGEKFLYTQGAGAGAGWWWDLARLVWRYGLAPIRTNNLMKDVVGRFLKMYEEPYFPFASLTQVAYELGLTAVTAATGEEYLRENGIGDLFAQEIIQASTRVNYAQNLPLIHGLETMVCMATDGAVSVQGGNWQIFDRMAKAGANSIHLSSNVTSLQRQPDGTYILSAKPIHPSTAAATTSTYDTVILAAPYQFSDISFNPLPQHIPDPIPYVNLHVTLFASPHPLAPAAFNLAPGAEVPQIVLTTLLPTEHPGTTPVYPGKAGFFSISQLRPVTNPATSKGEFLYKIFSPERVEVAFLGRILGVEHSGDAENLDKGDVSWIYRKLWQSYPYEYPRVTFPELRLEDGLWYTSGMESFISTMETSALSGMNVARLVVDEWISRGKGVVEGGERVRGPGEGRQQVLKSKL</sequence>
<reference evidence="10" key="1">
    <citation type="journal article" date="2020" name="Stud. Mycol.">
        <title>101 Dothideomycetes genomes: a test case for predicting lifestyles and emergence of pathogens.</title>
        <authorList>
            <person name="Haridas S."/>
            <person name="Albert R."/>
            <person name="Binder M."/>
            <person name="Bloem J."/>
            <person name="Labutti K."/>
            <person name="Salamov A."/>
            <person name="Andreopoulos B."/>
            <person name="Baker S."/>
            <person name="Barry K."/>
            <person name="Bills G."/>
            <person name="Bluhm B."/>
            <person name="Cannon C."/>
            <person name="Castanera R."/>
            <person name="Culley D."/>
            <person name="Daum C."/>
            <person name="Ezra D."/>
            <person name="Gonzalez J."/>
            <person name="Henrissat B."/>
            <person name="Kuo A."/>
            <person name="Liang C."/>
            <person name="Lipzen A."/>
            <person name="Lutzoni F."/>
            <person name="Magnuson J."/>
            <person name="Mondo S."/>
            <person name="Nolan M."/>
            <person name="Ohm R."/>
            <person name="Pangilinan J."/>
            <person name="Park H.-J."/>
            <person name="Ramirez L."/>
            <person name="Alfaro M."/>
            <person name="Sun H."/>
            <person name="Tritt A."/>
            <person name="Yoshinaga Y."/>
            <person name="Zwiers L.-H."/>
            <person name="Turgeon B."/>
            <person name="Goodwin S."/>
            <person name="Spatafora J."/>
            <person name="Crous P."/>
            <person name="Grigoriev I."/>
        </authorList>
    </citation>
    <scope>NUCLEOTIDE SEQUENCE</scope>
    <source>
        <strain evidence="10">CBS 262.69</strain>
    </source>
</reference>
<dbReference type="InterPro" id="IPR036188">
    <property type="entry name" value="FAD/NAD-bd_sf"/>
</dbReference>
<dbReference type="GO" id="GO:0001735">
    <property type="term" value="F:prenylcysteine oxidase activity"/>
    <property type="evidence" value="ECO:0007669"/>
    <property type="project" value="InterPro"/>
</dbReference>
<evidence type="ECO:0000256" key="8">
    <source>
        <dbReference type="SAM" id="SignalP"/>
    </source>
</evidence>
<dbReference type="PANTHER" id="PTHR15944">
    <property type="entry name" value="FARNESYLCYSTEINE LYASE"/>
    <property type="match status" value="1"/>
</dbReference>
<dbReference type="AlphaFoldDB" id="A0A6G1HVK7"/>
<evidence type="ECO:0000256" key="6">
    <source>
        <dbReference type="ARBA" id="ARBA00023002"/>
    </source>
</evidence>
<dbReference type="PIRSF" id="PIRSF036292">
    <property type="entry name" value="Prenylcysteine_oxidase"/>
    <property type="match status" value="1"/>
</dbReference>
<dbReference type="PANTHER" id="PTHR15944:SF0">
    <property type="entry name" value="PRENYLCYSTEINE LYASE DOMAIN-CONTAINING PROTEIN"/>
    <property type="match status" value="1"/>
</dbReference>
<feature type="signal peptide" evidence="8">
    <location>
        <begin position="1"/>
        <end position="18"/>
    </location>
</feature>
<keyword evidence="5" id="KW-0274">FAD</keyword>
<accession>A0A6G1HVK7</accession>
<dbReference type="InterPro" id="IPR017046">
    <property type="entry name" value="Prenylcysteine_Oxase1"/>
</dbReference>
<dbReference type="OrthoDB" id="437369at2759"/>
<dbReference type="GO" id="GO:0030327">
    <property type="term" value="P:prenylated protein catabolic process"/>
    <property type="evidence" value="ECO:0007669"/>
    <property type="project" value="TreeGrafter"/>
</dbReference>
<proteinExistence type="inferred from homology"/>
<keyword evidence="11" id="KW-1185">Reference proteome</keyword>
<dbReference type="EMBL" id="ML996696">
    <property type="protein sequence ID" value="KAF2399849.1"/>
    <property type="molecule type" value="Genomic_DNA"/>
</dbReference>